<dbReference type="InterPro" id="IPR005543">
    <property type="entry name" value="PASTA_dom"/>
</dbReference>
<dbReference type="PANTHER" id="PTHR35564:SF4">
    <property type="entry name" value="CYTOPLASMIC PROTEIN"/>
    <property type="match status" value="1"/>
</dbReference>
<reference evidence="2 3" key="1">
    <citation type="submission" date="2020-08" db="EMBL/GenBank/DDBJ databases">
        <title>Genomic Encyclopedia of Type Strains, Phase IV (KMG-V): Genome sequencing to study the core and pangenomes of soil and plant-associated prokaryotes.</title>
        <authorList>
            <person name="Whitman W."/>
        </authorList>
    </citation>
    <scope>NUCLEOTIDE SEQUENCE [LARGE SCALE GENOMIC DNA]</scope>
    <source>
        <strain evidence="2 3">X5P3</strain>
    </source>
</reference>
<evidence type="ECO:0000313" key="3">
    <source>
        <dbReference type="Proteomes" id="UP000584867"/>
    </source>
</evidence>
<protein>
    <submittedName>
        <fullName evidence="2">Uncharacterized protein</fullName>
    </submittedName>
</protein>
<sequence length="332" mass="36146">MELASAAPTPIPASTARMRRMPALAEGTHAHSHSIHSALASLTALGISQHRIVVRCTGRESVAAGTVVRQEPAAGMPIFPDTSVHLDIAGLGFSHSLPVGMWDSGGETHAGTREILEPFDDPLEKLRHWFHEGAPLFRISPDDPAACARWLKLFGVNAAEWPRPLWYRLASLIASVSQLSCSQDGCAFVLRTLLDLPVESFSYHSSVSALPSTALSSLSTHASRLGVDLLMGDSVEDLATLQVEIGPVSLETYERYTESEEGAALLRRSLEMIMPVSTRYDVRWSVLDRNQAPRLGMKEHNARLGINTHMGRQLSSAPQNNQPQESTSWSNA</sequence>
<name>A0A7W8E847_9BACT</name>
<feature type="compositionally biased region" description="Polar residues" evidence="1">
    <location>
        <begin position="313"/>
        <end position="332"/>
    </location>
</feature>
<feature type="region of interest" description="Disordered" evidence="1">
    <location>
        <begin position="311"/>
        <end position="332"/>
    </location>
</feature>
<dbReference type="EMBL" id="JACHIO010000004">
    <property type="protein sequence ID" value="MBB5062973.1"/>
    <property type="molecule type" value="Genomic_DNA"/>
</dbReference>
<dbReference type="Gene3D" id="3.30.10.20">
    <property type="match status" value="1"/>
</dbReference>
<gene>
    <name evidence="2" type="ORF">HDF15_001310</name>
</gene>
<organism evidence="2 3">
    <name type="scientific">Granulicella mallensis</name>
    <dbReference type="NCBI Taxonomy" id="940614"/>
    <lineage>
        <taxon>Bacteria</taxon>
        <taxon>Pseudomonadati</taxon>
        <taxon>Acidobacteriota</taxon>
        <taxon>Terriglobia</taxon>
        <taxon>Terriglobales</taxon>
        <taxon>Acidobacteriaceae</taxon>
        <taxon>Granulicella</taxon>
    </lineage>
</organism>
<proteinExistence type="predicted"/>
<dbReference type="Pfam" id="PF06996">
    <property type="entry name" value="T6SS_TssG"/>
    <property type="match status" value="1"/>
</dbReference>
<evidence type="ECO:0000313" key="2">
    <source>
        <dbReference type="EMBL" id="MBB5062973.1"/>
    </source>
</evidence>
<comment type="caution">
    <text evidence="2">The sequence shown here is derived from an EMBL/GenBank/DDBJ whole genome shotgun (WGS) entry which is preliminary data.</text>
</comment>
<dbReference type="Proteomes" id="UP000584867">
    <property type="component" value="Unassembled WGS sequence"/>
</dbReference>
<dbReference type="InterPro" id="IPR010732">
    <property type="entry name" value="T6SS_TssG-like"/>
</dbReference>
<evidence type="ECO:0000256" key="1">
    <source>
        <dbReference type="SAM" id="MobiDB-lite"/>
    </source>
</evidence>
<accession>A0A7W8E847</accession>
<dbReference type="RefSeq" id="WP_184253791.1">
    <property type="nucleotide sequence ID" value="NZ_JACHIO010000004.1"/>
</dbReference>
<dbReference type="PANTHER" id="PTHR35564">
    <property type="match status" value="1"/>
</dbReference>
<dbReference type="CDD" id="cd06577">
    <property type="entry name" value="PASTA_pknB"/>
    <property type="match status" value="1"/>
</dbReference>
<dbReference type="AlphaFoldDB" id="A0A7W8E847"/>